<dbReference type="SUPFAM" id="SSF48403">
    <property type="entry name" value="Ankyrin repeat"/>
    <property type="match status" value="1"/>
</dbReference>
<gene>
    <name evidence="5" type="ORF">WJX84_001663</name>
</gene>
<keyword evidence="2 3" id="KW-0040">ANK repeat</keyword>
<dbReference type="SMART" id="SM00248">
    <property type="entry name" value="ANK"/>
    <property type="match status" value="4"/>
</dbReference>
<feature type="compositionally biased region" description="Polar residues" evidence="4">
    <location>
        <begin position="482"/>
        <end position="496"/>
    </location>
</feature>
<dbReference type="PROSITE" id="PS50297">
    <property type="entry name" value="ANK_REP_REGION"/>
    <property type="match status" value="3"/>
</dbReference>
<feature type="repeat" description="ANK" evidence="3">
    <location>
        <begin position="93"/>
        <end position="125"/>
    </location>
</feature>
<feature type="non-terminal residue" evidence="5">
    <location>
        <position position="1"/>
    </location>
</feature>
<organism evidence="5 6">
    <name type="scientific">Apatococcus fuscideae</name>
    <dbReference type="NCBI Taxonomy" id="2026836"/>
    <lineage>
        <taxon>Eukaryota</taxon>
        <taxon>Viridiplantae</taxon>
        <taxon>Chlorophyta</taxon>
        <taxon>core chlorophytes</taxon>
        <taxon>Trebouxiophyceae</taxon>
        <taxon>Chlorellales</taxon>
        <taxon>Chlorellaceae</taxon>
        <taxon>Apatococcus</taxon>
    </lineage>
</organism>
<dbReference type="InterPro" id="IPR050776">
    <property type="entry name" value="Ank_Repeat/CDKN_Inhibitor"/>
</dbReference>
<evidence type="ECO:0000313" key="6">
    <source>
        <dbReference type="Proteomes" id="UP001485043"/>
    </source>
</evidence>
<name>A0AAW1SN07_9CHLO</name>
<evidence type="ECO:0000313" key="5">
    <source>
        <dbReference type="EMBL" id="KAK9847649.1"/>
    </source>
</evidence>
<dbReference type="Pfam" id="PF13637">
    <property type="entry name" value="Ank_4"/>
    <property type="match status" value="1"/>
</dbReference>
<keyword evidence="6" id="KW-1185">Reference proteome</keyword>
<feature type="compositionally biased region" description="Low complexity" evidence="4">
    <location>
        <begin position="497"/>
        <end position="506"/>
    </location>
</feature>
<dbReference type="Proteomes" id="UP001485043">
    <property type="component" value="Unassembled WGS sequence"/>
</dbReference>
<feature type="region of interest" description="Disordered" evidence="4">
    <location>
        <begin position="383"/>
        <end position="427"/>
    </location>
</feature>
<protein>
    <submittedName>
        <fullName evidence="5">Uncharacterized protein</fullName>
    </submittedName>
</protein>
<evidence type="ECO:0000256" key="1">
    <source>
        <dbReference type="ARBA" id="ARBA00022737"/>
    </source>
</evidence>
<feature type="compositionally biased region" description="Low complexity" evidence="4">
    <location>
        <begin position="442"/>
        <end position="474"/>
    </location>
</feature>
<proteinExistence type="predicted"/>
<feature type="repeat" description="ANK" evidence="3">
    <location>
        <begin position="27"/>
        <end position="59"/>
    </location>
</feature>
<feature type="compositionally biased region" description="Low complexity" evidence="4">
    <location>
        <begin position="401"/>
        <end position="415"/>
    </location>
</feature>
<dbReference type="Pfam" id="PF12796">
    <property type="entry name" value="Ank_2"/>
    <property type="match status" value="1"/>
</dbReference>
<keyword evidence="1" id="KW-0677">Repeat</keyword>
<evidence type="ECO:0000256" key="3">
    <source>
        <dbReference type="PROSITE-ProRule" id="PRU00023"/>
    </source>
</evidence>
<evidence type="ECO:0000256" key="4">
    <source>
        <dbReference type="SAM" id="MobiDB-lite"/>
    </source>
</evidence>
<dbReference type="InterPro" id="IPR036770">
    <property type="entry name" value="Ankyrin_rpt-contain_sf"/>
</dbReference>
<sequence>MAAIGGHPDTIAFLLEKGVWTDAYDAHDDTALHIAARKGSLDCIKLLLRHKASATSRNKRSLTPLGEAIVSGHVRAAEFLVNEGGCDPLERQKGWTLLHLAAALGLPECLGFLLQHGCSVHDADNSDGFTPLHCAATGGHVSCVEALSAAKADAAAVSSSDRLAVELLPASASKELRKKLTPGGPRKSRAVPAGQQSIGAQGGAIPGLLPTQTPAEAFRALSWEAQRAQVLRWKEMKAADRPKALVGFPAELESRLKEVEMVQQMVTIQQAIVRLHEDSDFQQDANDPAIEPALDIMRADPQAMERYEGNARMMRVLYKLRGFQSVIAANGRHKVPFPELVVADKPDWRQQDARRAQGMAGMLAAQISAACAAASASSEEEAKAAAAKAAEPPAPSPTPSRPTASANAALASSNAKTPPAMAKPGAAVPASSAAAGPAATAAASSQLPGSNKATSGAPKKAAGSSGAGSAQGSKATKRAGKGQQSSGPAGTTENAVTSGPGASTTAAGGGGDDEDPDRVPSWNEVFTMQKFMKELKRQLYQSVFLVAGLLLFMWWQGMPLPWQEGHPGLAAIFGLGRNVTLPAPGPAPAAPLNMGDTAADPTASFWDTADGA</sequence>
<dbReference type="InterPro" id="IPR002110">
    <property type="entry name" value="Ankyrin_rpt"/>
</dbReference>
<comment type="caution">
    <text evidence="5">The sequence shown here is derived from an EMBL/GenBank/DDBJ whole genome shotgun (WGS) entry which is preliminary data.</text>
</comment>
<dbReference type="PANTHER" id="PTHR24201">
    <property type="entry name" value="ANK_REP_REGION DOMAIN-CONTAINING PROTEIN"/>
    <property type="match status" value="1"/>
</dbReference>
<accession>A0AAW1SN07</accession>
<dbReference type="EMBL" id="JALJOV010001451">
    <property type="protein sequence ID" value="KAK9847649.1"/>
    <property type="molecule type" value="Genomic_DNA"/>
</dbReference>
<feature type="region of interest" description="Disordered" evidence="4">
    <location>
        <begin position="178"/>
        <end position="197"/>
    </location>
</feature>
<dbReference type="Gene3D" id="1.25.40.20">
    <property type="entry name" value="Ankyrin repeat-containing domain"/>
    <property type="match status" value="2"/>
</dbReference>
<reference evidence="5 6" key="1">
    <citation type="journal article" date="2024" name="Nat. Commun.">
        <title>Phylogenomics reveals the evolutionary origins of lichenization in chlorophyte algae.</title>
        <authorList>
            <person name="Puginier C."/>
            <person name="Libourel C."/>
            <person name="Otte J."/>
            <person name="Skaloud P."/>
            <person name="Haon M."/>
            <person name="Grisel S."/>
            <person name="Petersen M."/>
            <person name="Berrin J.G."/>
            <person name="Delaux P.M."/>
            <person name="Dal Grande F."/>
            <person name="Keller J."/>
        </authorList>
    </citation>
    <scope>NUCLEOTIDE SEQUENCE [LARGE SCALE GENOMIC DNA]</scope>
    <source>
        <strain evidence="5 6">SAG 2523</strain>
    </source>
</reference>
<evidence type="ECO:0000256" key="2">
    <source>
        <dbReference type="ARBA" id="ARBA00023043"/>
    </source>
</evidence>
<feature type="region of interest" description="Disordered" evidence="4">
    <location>
        <begin position="442"/>
        <end position="520"/>
    </location>
</feature>
<dbReference type="AlphaFoldDB" id="A0AAW1SN07"/>
<dbReference type="PROSITE" id="PS50088">
    <property type="entry name" value="ANK_REPEAT"/>
    <property type="match status" value="3"/>
</dbReference>
<feature type="repeat" description="ANK" evidence="3">
    <location>
        <begin position="127"/>
        <end position="159"/>
    </location>
</feature>